<dbReference type="Pfam" id="PF08279">
    <property type="entry name" value="HTH_11"/>
    <property type="match status" value="1"/>
</dbReference>
<dbReference type="PROSITE" id="PS52050">
    <property type="entry name" value="WYL"/>
    <property type="match status" value="1"/>
</dbReference>
<evidence type="ECO:0000256" key="1">
    <source>
        <dbReference type="ARBA" id="ARBA00023015"/>
    </source>
</evidence>
<gene>
    <name evidence="4" type="ORF">GCM10011611_49080</name>
</gene>
<name>A0A8J2YY32_9PROT</name>
<organism evidence="4 5">
    <name type="scientific">Aliidongia dinghuensis</name>
    <dbReference type="NCBI Taxonomy" id="1867774"/>
    <lineage>
        <taxon>Bacteria</taxon>
        <taxon>Pseudomonadati</taxon>
        <taxon>Pseudomonadota</taxon>
        <taxon>Alphaproteobacteria</taxon>
        <taxon>Rhodospirillales</taxon>
        <taxon>Dongiaceae</taxon>
        <taxon>Aliidongia</taxon>
    </lineage>
</organism>
<dbReference type="InterPro" id="IPR051534">
    <property type="entry name" value="CBASS_pafABC_assoc_protein"/>
</dbReference>
<evidence type="ECO:0000313" key="5">
    <source>
        <dbReference type="Proteomes" id="UP000646365"/>
    </source>
</evidence>
<accession>A0A8J2YY32</accession>
<comment type="caution">
    <text evidence="4">The sequence shown here is derived from an EMBL/GenBank/DDBJ whole genome shotgun (WGS) entry which is preliminary data.</text>
</comment>
<dbReference type="InterPro" id="IPR013196">
    <property type="entry name" value="HTH_11"/>
</dbReference>
<reference evidence="4" key="2">
    <citation type="submission" date="2020-09" db="EMBL/GenBank/DDBJ databases">
        <authorList>
            <person name="Sun Q."/>
            <person name="Zhou Y."/>
        </authorList>
    </citation>
    <scope>NUCLEOTIDE SEQUENCE</scope>
    <source>
        <strain evidence="4">CGMCC 1.15725</strain>
    </source>
</reference>
<evidence type="ECO:0000256" key="2">
    <source>
        <dbReference type="ARBA" id="ARBA00023163"/>
    </source>
</evidence>
<dbReference type="InterPro" id="IPR026881">
    <property type="entry name" value="WYL_dom"/>
</dbReference>
<dbReference type="EMBL" id="BMJQ01000014">
    <property type="protein sequence ID" value="GGF36772.1"/>
    <property type="molecule type" value="Genomic_DNA"/>
</dbReference>
<keyword evidence="5" id="KW-1185">Reference proteome</keyword>
<dbReference type="PROSITE" id="PS51000">
    <property type="entry name" value="HTH_DEOR_2"/>
    <property type="match status" value="1"/>
</dbReference>
<evidence type="ECO:0000313" key="4">
    <source>
        <dbReference type="EMBL" id="GGF36772.1"/>
    </source>
</evidence>
<dbReference type="Pfam" id="PF13280">
    <property type="entry name" value="WYL"/>
    <property type="match status" value="1"/>
</dbReference>
<dbReference type="SUPFAM" id="SSF46785">
    <property type="entry name" value="Winged helix' DNA-binding domain"/>
    <property type="match status" value="1"/>
</dbReference>
<dbReference type="AlphaFoldDB" id="A0A8J2YY32"/>
<dbReference type="InterPro" id="IPR001034">
    <property type="entry name" value="DeoR_HTH"/>
</dbReference>
<evidence type="ECO:0000259" key="3">
    <source>
        <dbReference type="PROSITE" id="PS51000"/>
    </source>
</evidence>
<dbReference type="PANTHER" id="PTHR34580:SF3">
    <property type="entry name" value="PROTEIN PAFB"/>
    <property type="match status" value="1"/>
</dbReference>
<keyword evidence="2" id="KW-0804">Transcription</keyword>
<dbReference type="InterPro" id="IPR036388">
    <property type="entry name" value="WH-like_DNA-bd_sf"/>
</dbReference>
<dbReference type="GO" id="GO:0003700">
    <property type="term" value="F:DNA-binding transcription factor activity"/>
    <property type="evidence" value="ECO:0007669"/>
    <property type="project" value="InterPro"/>
</dbReference>
<proteinExistence type="predicted"/>
<dbReference type="Proteomes" id="UP000646365">
    <property type="component" value="Unassembled WGS sequence"/>
</dbReference>
<keyword evidence="1" id="KW-0805">Transcription regulation</keyword>
<protein>
    <submittedName>
        <fullName evidence="4">Transcriptional regulator</fullName>
    </submittedName>
</protein>
<feature type="domain" description="HTH deoR-type" evidence="3">
    <location>
        <begin position="3"/>
        <end position="58"/>
    </location>
</feature>
<dbReference type="PANTHER" id="PTHR34580">
    <property type="match status" value="1"/>
</dbReference>
<sequence length="344" mass="38842">MTRIERAFAILLLLSDGSTVTATELARRFEVSVRTIYRDVEMLSETGVPVYAERGSQGGYRLLEGYFLPPVTFTRAETVAMLLSLALARGLKVPPFAAELESAERKLVAALPQRLKPLLAETRRLIGFERPAIDAFHPEWPGAADGTPAADAAEARAVEIFLKAVLDGTRVRFVYRTPHAHGDRETEAQPQGLLWDRDRWYLIGIKLDSRNRPPAEAQRFWRADRVVEIEPSTFRSPPLPFDVRDHVGGLWLARAMARWNGPDAVRIRMPQAKAERLRKDWYFRFADYQPDGEGHVIMSYGEGDPALAFELVRWLGPEAELLSPKPWRDQLRAELTAMVAKLSA</sequence>
<reference evidence="4" key="1">
    <citation type="journal article" date="2014" name="Int. J. Syst. Evol. Microbiol.">
        <title>Complete genome sequence of Corynebacterium casei LMG S-19264T (=DSM 44701T), isolated from a smear-ripened cheese.</title>
        <authorList>
            <consortium name="US DOE Joint Genome Institute (JGI-PGF)"/>
            <person name="Walter F."/>
            <person name="Albersmeier A."/>
            <person name="Kalinowski J."/>
            <person name="Ruckert C."/>
        </authorList>
    </citation>
    <scope>NUCLEOTIDE SEQUENCE</scope>
    <source>
        <strain evidence="4">CGMCC 1.15725</strain>
    </source>
</reference>
<dbReference type="RefSeq" id="WP_189050711.1">
    <property type="nucleotide sequence ID" value="NZ_BMJQ01000014.1"/>
</dbReference>
<dbReference type="InterPro" id="IPR036390">
    <property type="entry name" value="WH_DNA-bd_sf"/>
</dbReference>
<dbReference type="Gene3D" id="1.10.10.10">
    <property type="entry name" value="Winged helix-like DNA-binding domain superfamily/Winged helix DNA-binding domain"/>
    <property type="match status" value="1"/>
</dbReference>